<evidence type="ECO:0000256" key="4">
    <source>
        <dbReference type="ARBA" id="ARBA00010617"/>
    </source>
</evidence>
<evidence type="ECO:0000256" key="10">
    <source>
        <dbReference type="ARBA" id="ARBA00023004"/>
    </source>
</evidence>
<dbReference type="GO" id="GO:0020037">
    <property type="term" value="F:heme binding"/>
    <property type="evidence" value="ECO:0007669"/>
    <property type="project" value="InterPro"/>
</dbReference>
<dbReference type="PRINTS" id="PR00385">
    <property type="entry name" value="P450"/>
</dbReference>
<evidence type="ECO:0000256" key="9">
    <source>
        <dbReference type="ARBA" id="ARBA00023002"/>
    </source>
</evidence>
<dbReference type="CDD" id="cd20628">
    <property type="entry name" value="CYP4"/>
    <property type="match status" value="1"/>
</dbReference>
<dbReference type="SUPFAM" id="SSF48264">
    <property type="entry name" value="Cytochrome P450"/>
    <property type="match status" value="1"/>
</dbReference>
<evidence type="ECO:0000256" key="1">
    <source>
        <dbReference type="ARBA" id="ARBA00001971"/>
    </source>
</evidence>
<protein>
    <recommendedName>
        <fullName evidence="16">Cytochrome P450</fullName>
    </recommendedName>
</protein>
<keyword evidence="7" id="KW-0256">Endoplasmic reticulum</keyword>
<dbReference type="GO" id="GO:0004497">
    <property type="term" value="F:monooxygenase activity"/>
    <property type="evidence" value="ECO:0007669"/>
    <property type="project" value="UniProtKB-KW"/>
</dbReference>
<keyword evidence="6 12" id="KW-0479">Metal-binding</keyword>
<dbReference type="Pfam" id="PF00067">
    <property type="entry name" value="p450"/>
    <property type="match status" value="1"/>
</dbReference>
<comment type="subcellular location">
    <subcellularLocation>
        <location evidence="3">Endoplasmic reticulum membrane</location>
        <topology evidence="3">Peripheral membrane protein</topology>
    </subcellularLocation>
    <subcellularLocation>
        <location evidence="2">Microsome membrane</location>
        <topology evidence="2">Peripheral membrane protein</topology>
    </subcellularLocation>
</comment>
<dbReference type="PROSITE" id="PS00086">
    <property type="entry name" value="CYTOCHROME_P450"/>
    <property type="match status" value="1"/>
</dbReference>
<dbReference type="GO" id="GO:0016705">
    <property type="term" value="F:oxidoreductase activity, acting on paired donors, with incorporation or reduction of molecular oxygen"/>
    <property type="evidence" value="ECO:0007669"/>
    <property type="project" value="InterPro"/>
</dbReference>
<dbReference type="InterPro" id="IPR017972">
    <property type="entry name" value="Cyt_P450_CS"/>
</dbReference>
<evidence type="ECO:0008006" key="16">
    <source>
        <dbReference type="Google" id="ProtNLM"/>
    </source>
</evidence>
<evidence type="ECO:0000313" key="14">
    <source>
        <dbReference type="EMBL" id="KAJ3650406.1"/>
    </source>
</evidence>
<evidence type="ECO:0000256" key="5">
    <source>
        <dbReference type="ARBA" id="ARBA00022617"/>
    </source>
</evidence>
<dbReference type="InterPro" id="IPR002401">
    <property type="entry name" value="Cyt_P450_E_grp-I"/>
</dbReference>
<keyword evidence="11 13" id="KW-0503">Monooxygenase</keyword>
<evidence type="ECO:0000256" key="8">
    <source>
        <dbReference type="ARBA" id="ARBA00022848"/>
    </source>
</evidence>
<organism evidence="14 15">
    <name type="scientific">Zophobas morio</name>
    <dbReference type="NCBI Taxonomy" id="2755281"/>
    <lineage>
        <taxon>Eukaryota</taxon>
        <taxon>Metazoa</taxon>
        <taxon>Ecdysozoa</taxon>
        <taxon>Arthropoda</taxon>
        <taxon>Hexapoda</taxon>
        <taxon>Insecta</taxon>
        <taxon>Pterygota</taxon>
        <taxon>Neoptera</taxon>
        <taxon>Endopterygota</taxon>
        <taxon>Coleoptera</taxon>
        <taxon>Polyphaga</taxon>
        <taxon>Cucujiformia</taxon>
        <taxon>Tenebrionidae</taxon>
        <taxon>Zophobas</taxon>
    </lineage>
</organism>
<dbReference type="FunFam" id="1.10.630.10:FF:000182">
    <property type="entry name" value="Cytochrome P450 3A4"/>
    <property type="match status" value="1"/>
</dbReference>
<keyword evidence="9 13" id="KW-0560">Oxidoreductase</keyword>
<keyword evidence="5 12" id="KW-0349">Heme</keyword>
<gene>
    <name evidence="14" type="ORF">Zmor_016509</name>
</gene>
<keyword evidence="15" id="KW-1185">Reference proteome</keyword>
<accession>A0AA38MBS9</accession>
<dbReference type="InterPro" id="IPR036396">
    <property type="entry name" value="Cyt_P450_sf"/>
</dbReference>
<evidence type="ECO:0000313" key="15">
    <source>
        <dbReference type="Proteomes" id="UP001168821"/>
    </source>
</evidence>
<dbReference type="Proteomes" id="UP001168821">
    <property type="component" value="Unassembled WGS sequence"/>
</dbReference>
<keyword evidence="10 12" id="KW-0408">Iron</keyword>
<dbReference type="InterPro" id="IPR001128">
    <property type="entry name" value="Cyt_P450"/>
</dbReference>
<comment type="cofactor">
    <cofactor evidence="1 12">
        <name>heme</name>
        <dbReference type="ChEBI" id="CHEBI:30413"/>
    </cofactor>
</comment>
<comment type="similarity">
    <text evidence="4 13">Belongs to the cytochrome P450 family.</text>
</comment>
<evidence type="ECO:0000256" key="13">
    <source>
        <dbReference type="RuleBase" id="RU000461"/>
    </source>
</evidence>
<keyword evidence="8" id="KW-0492">Microsome</keyword>
<evidence type="ECO:0000256" key="3">
    <source>
        <dbReference type="ARBA" id="ARBA00004406"/>
    </source>
</evidence>
<proteinExistence type="inferred from homology"/>
<evidence type="ECO:0000256" key="12">
    <source>
        <dbReference type="PIRSR" id="PIRSR602401-1"/>
    </source>
</evidence>
<evidence type="ECO:0000256" key="6">
    <source>
        <dbReference type="ARBA" id="ARBA00022723"/>
    </source>
</evidence>
<dbReference type="EMBL" id="JALNTZ010000005">
    <property type="protein sequence ID" value="KAJ3650406.1"/>
    <property type="molecule type" value="Genomic_DNA"/>
</dbReference>
<dbReference type="PRINTS" id="PR00463">
    <property type="entry name" value="EP450I"/>
</dbReference>
<evidence type="ECO:0000256" key="7">
    <source>
        <dbReference type="ARBA" id="ARBA00022824"/>
    </source>
</evidence>
<comment type="caution">
    <text evidence="14">The sequence shown here is derived from an EMBL/GenBank/DDBJ whole genome shotgun (WGS) entry which is preliminary data.</text>
</comment>
<evidence type="ECO:0000256" key="11">
    <source>
        <dbReference type="ARBA" id="ARBA00023033"/>
    </source>
</evidence>
<name>A0AA38MBS9_9CUCU</name>
<dbReference type="Gene3D" id="1.10.630.10">
    <property type="entry name" value="Cytochrome P450"/>
    <property type="match status" value="1"/>
</dbReference>
<sequence length="490" mass="56461">MFFVVVLTVLSLPFFWWYFFLQKFKSLSVIPGPRPLPLIGNAFDIGDTPTALFNNCAKLLNQYGDVFKVFIGNECKVFIANADFLEEIMSSNVYITKSNAYNLLKPFLNDGLLTSGGSKWKKRRKLITPTLHFKILDQFLEVFNSSTDILIAKLSSEVGKDWTDVYPYINLFSLDVICETAMGVKISSQEGKNSEYVQALFRYIENTAVRVFSAWKRFDFLFKFAPEYPLHEKSLVILQKFSTDVIEKRRLKKCQEVVEKTSDVGMKRRVALLDLLLESDDLTNDDIKEEINTFMFAGHDTATSGVTFALLALAENPEIQQKVHDEILAVVGEETYVSMQHLQDTKYLEMVIKEVQRKYSPVPFVERRLEMDASICGVHFPRGTTLSLYLYGVLHNEKYFPDPEKFDPDRFLSHRQSERHNYAFVPFSAGPRNCVGQKFAMLDVKLIIIKILRKFKIFQVPDYKPQLGMAGVLKSYNGMRIRLMRRGTEK</sequence>
<dbReference type="InterPro" id="IPR050196">
    <property type="entry name" value="Cytochrome_P450_Monoox"/>
</dbReference>
<feature type="binding site" description="axial binding residue" evidence="12">
    <location>
        <position position="434"/>
    </location>
    <ligand>
        <name>heme</name>
        <dbReference type="ChEBI" id="CHEBI:30413"/>
    </ligand>
    <ligandPart>
        <name>Fe</name>
        <dbReference type="ChEBI" id="CHEBI:18248"/>
    </ligandPart>
</feature>
<reference evidence="14" key="1">
    <citation type="journal article" date="2023" name="G3 (Bethesda)">
        <title>Whole genome assemblies of Zophobas morio and Tenebrio molitor.</title>
        <authorList>
            <person name="Kaur S."/>
            <person name="Stinson S.A."/>
            <person name="diCenzo G.C."/>
        </authorList>
    </citation>
    <scope>NUCLEOTIDE SEQUENCE</scope>
    <source>
        <strain evidence="14">QUZm001</strain>
    </source>
</reference>
<dbReference type="GO" id="GO:0005789">
    <property type="term" value="C:endoplasmic reticulum membrane"/>
    <property type="evidence" value="ECO:0007669"/>
    <property type="project" value="UniProtKB-SubCell"/>
</dbReference>
<dbReference type="AlphaFoldDB" id="A0AA38MBS9"/>
<dbReference type="GO" id="GO:0005506">
    <property type="term" value="F:iron ion binding"/>
    <property type="evidence" value="ECO:0007669"/>
    <property type="project" value="InterPro"/>
</dbReference>
<dbReference type="PANTHER" id="PTHR24291">
    <property type="entry name" value="CYTOCHROME P450 FAMILY 4"/>
    <property type="match status" value="1"/>
</dbReference>
<evidence type="ECO:0000256" key="2">
    <source>
        <dbReference type="ARBA" id="ARBA00004174"/>
    </source>
</evidence>
<dbReference type="PANTHER" id="PTHR24291:SF187">
    <property type="entry name" value="CYTOCHROME P450 4AE1-RELATED"/>
    <property type="match status" value="1"/>
</dbReference>